<dbReference type="KEGG" id="syc:syc2031_d"/>
<keyword evidence="3" id="KW-0520">NAD</keyword>
<dbReference type="PANTHER" id="PTHR39757:SF5">
    <property type="entry name" value="OS02G0190600 PROTEIN"/>
    <property type="match status" value="1"/>
</dbReference>
<dbReference type="GO" id="GO:0016705">
    <property type="term" value="F:oxidoreductase activity, acting on paired donors, with incorporation or reduction of molecular oxygen"/>
    <property type="evidence" value="ECO:0007669"/>
    <property type="project" value="InterPro"/>
</dbReference>
<evidence type="ECO:0000256" key="2">
    <source>
        <dbReference type="ARBA" id="ARBA00022746"/>
    </source>
</evidence>
<dbReference type="AlphaFoldDB" id="A0A0H3KBH5"/>
<gene>
    <name evidence="4" type="primary">crtL</name>
    <name evidence="4" type="ordered locus">syc2031_d</name>
</gene>
<dbReference type="EMBL" id="AP008231">
    <property type="protein sequence ID" value="BAD80221.1"/>
    <property type="molecule type" value="Genomic_DNA"/>
</dbReference>
<accession>A0A0H3KBH5</accession>
<dbReference type="InterPro" id="IPR054896">
    <property type="entry name" value="LycopCyc"/>
</dbReference>
<evidence type="ECO:0000313" key="4">
    <source>
        <dbReference type="EMBL" id="BAD80221.1"/>
    </source>
</evidence>
<name>A0A0H3KBH5_SYNP6</name>
<evidence type="ECO:0000313" key="5">
    <source>
        <dbReference type="Proteomes" id="UP000001175"/>
    </source>
</evidence>
<dbReference type="GO" id="GO:0016860">
    <property type="term" value="F:intramolecular oxidoreductase activity"/>
    <property type="evidence" value="ECO:0007669"/>
    <property type="project" value="UniProtKB-ARBA"/>
</dbReference>
<reference evidence="4 5" key="1">
    <citation type="journal article" date="2007" name="Photosyn. Res.">
        <title>Complete nucleotide sequence of the freshwater unicellular cyanobacterium Synechococcus elongatus PCC 6301 chromosome: gene content and organization.</title>
        <authorList>
            <person name="Sugita C."/>
            <person name="Ogata K."/>
            <person name="Shikata M."/>
            <person name="Jikuya H."/>
            <person name="Takano J."/>
            <person name="Furumichi M."/>
            <person name="Kanehisa M."/>
            <person name="Omata T."/>
            <person name="Sugiura M."/>
            <person name="Sugita M."/>
        </authorList>
    </citation>
    <scope>NUCLEOTIDE SEQUENCE [LARGE SCALE GENOMIC DNA]</scope>
    <source>
        <strain evidence="5">ATCC 27144 / PCC 6301 / SAUG 1402/1</strain>
    </source>
</reference>
<dbReference type="GO" id="GO:0016117">
    <property type="term" value="P:carotenoid biosynthetic process"/>
    <property type="evidence" value="ECO:0007669"/>
    <property type="project" value="UniProtKB-KW"/>
</dbReference>
<dbReference type="NCBIfam" id="TIGR01790">
    <property type="entry name" value="carotene-cycl"/>
    <property type="match status" value="1"/>
</dbReference>
<organism evidence="4 5">
    <name type="scientific">Synechococcus sp. (strain ATCC 27144 / PCC 6301 / SAUG 1402/1)</name>
    <name type="common">Anacystis nidulans</name>
    <dbReference type="NCBI Taxonomy" id="269084"/>
    <lineage>
        <taxon>Bacteria</taxon>
        <taxon>Bacillati</taxon>
        <taxon>Cyanobacteriota</taxon>
        <taxon>Cyanophyceae</taxon>
        <taxon>Synechococcales</taxon>
        <taxon>Synechococcaceae</taxon>
        <taxon>Synechococcus</taxon>
    </lineage>
</organism>
<evidence type="ECO:0000256" key="3">
    <source>
        <dbReference type="ARBA" id="ARBA00023027"/>
    </source>
</evidence>
<protein>
    <submittedName>
        <fullName evidence="4">Lycopene cyclase</fullName>
    </submittedName>
</protein>
<dbReference type="RefSeq" id="WP_011244341.1">
    <property type="nucleotide sequence ID" value="NC_006576.1"/>
</dbReference>
<dbReference type="PRINTS" id="PR00469">
    <property type="entry name" value="PNDRDTASEII"/>
</dbReference>
<dbReference type="NCBIfam" id="NF045687">
    <property type="entry name" value="LycopCycCtrL"/>
    <property type="match status" value="1"/>
</dbReference>
<dbReference type="eggNOG" id="COG0644">
    <property type="taxonomic scope" value="Bacteria"/>
</dbReference>
<dbReference type="SUPFAM" id="SSF51905">
    <property type="entry name" value="FAD/NAD(P)-binding domain"/>
    <property type="match status" value="1"/>
</dbReference>
<dbReference type="Pfam" id="PF05834">
    <property type="entry name" value="Lycopene_cycl"/>
    <property type="match status" value="1"/>
</dbReference>
<dbReference type="Proteomes" id="UP000001175">
    <property type="component" value="Chromosome"/>
</dbReference>
<dbReference type="PANTHER" id="PTHR39757">
    <property type="match status" value="1"/>
</dbReference>
<sequence>MFDALVIGSGPAGLAIAAELAQRGLKVQGLSPVDPFHPWENTYGIWGPELDSLGLEHLFGHRWSNCVSYFGEAPVQHQYNYGLFDRAQLQQHWLRQCEQGGLQWQLGKAAAIAHDSHHSCVTTAAGQELQARLVVDTTGHQAAFIQRPHSDAIAYQAAYGIIGQFSQPPIEPHQFVLMDYRSDHLSPEERQLPPTFLYAMDLGNDVYFVEETSLAACPAIPYDRLKQRLYQRLATRGVTVQVIQHEEYCLFPLNLPLPDLTQSVVGFGGAASMVHPASGYMVGALLRRAPDLANAIAAGLNASSSLTTAELATQAWRGLWPTEKIRKHYIYQFGLEKLMRFSEAQLNHHFQTFFGLPKEQWYGFLTNTLSLPELIQAMLRLFAQAPNDVRWGLMEQQGRELQLFWQAIAAR</sequence>
<dbReference type="Gene3D" id="3.50.50.60">
    <property type="entry name" value="FAD/NAD(P)-binding domain"/>
    <property type="match status" value="1"/>
</dbReference>
<proteinExistence type="inferred from homology"/>
<dbReference type="InterPro" id="IPR036188">
    <property type="entry name" value="FAD/NAD-bd_sf"/>
</dbReference>
<comment type="similarity">
    <text evidence="1">Belongs to the lycopene cyclase family.</text>
</comment>
<keyword evidence="2" id="KW-0125">Carotenoid biosynthesis</keyword>
<dbReference type="InterPro" id="IPR010108">
    <property type="entry name" value="Lycopene_cyclase_b/e"/>
</dbReference>
<evidence type="ECO:0000256" key="1">
    <source>
        <dbReference type="ARBA" id="ARBA00006599"/>
    </source>
</evidence>